<dbReference type="Pfam" id="PF20016">
    <property type="entry name" value="ThsA_Macro"/>
    <property type="match status" value="1"/>
</dbReference>
<dbReference type="InterPro" id="IPR045535">
    <property type="entry name" value="ThsA_Macro"/>
</dbReference>
<name>A0A2L0D2B5_9STRE</name>
<keyword evidence="4" id="KW-1185">Reference proteome</keyword>
<dbReference type="KEGG" id="splr:C0J00_00375"/>
<feature type="transmembrane region" description="Helical" evidence="1">
    <location>
        <begin position="7"/>
        <end position="26"/>
    </location>
</feature>
<organism evidence="3 4">
    <name type="scientific">Streptococcus pluranimalium</name>
    <dbReference type="NCBI Taxonomy" id="82348"/>
    <lineage>
        <taxon>Bacteria</taxon>
        <taxon>Bacillati</taxon>
        <taxon>Bacillota</taxon>
        <taxon>Bacilli</taxon>
        <taxon>Lactobacillales</taxon>
        <taxon>Streptococcaceae</taxon>
        <taxon>Streptococcus</taxon>
    </lineage>
</organism>
<dbReference type="Proteomes" id="UP000238956">
    <property type="component" value="Chromosome"/>
</dbReference>
<protein>
    <recommendedName>
        <fullName evidence="2">Thoeris protein ThsA Macro domain-containing protein</fullName>
    </recommendedName>
</protein>
<evidence type="ECO:0000313" key="4">
    <source>
        <dbReference type="Proteomes" id="UP000238956"/>
    </source>
</evidence>
<keyword evidence="1" id="KW-0812">Transmembrane</keyword>
<feature type="transmembrane region" description="Helical" evidence="1">
    <location>
        <begin position="38"/>
        <end position="59"/>
    </location>
</feature>
<dbReference type="AlphaFoldDB" id="A0A2L0D2B5"/>
<keyword evidence="1" id="KW-1133">Transmembrane helix</keyword>
<reference evidence="3 4" key="1">
    <citation type="submission" date="2017-12" db="EMBL/GenBank/DDBJ databases">
        <authorList>
            <person name="Hurst M.R.H."/>
        </authorList>
    </citation>
    <scope>NUCLEOTIDE SEQUENCE [LARGE SCALE GENOMIC DNA]</scope>
    <source>
        <strain evidence="3 4">TH11417</strain>
    </source>
</reference>
<feature type="domain" description="Thoeris protein ThsA Macro" evidence="2">
    <location>
        <begin position="75"/>
        <end position="125"/>
    </location>
</feature>
<reference evidence="3 4" key="2">
    <citation type="submission" date="2018-02" db="EMBL/GenBank/DDBJ databases">
        <title>Whole genome sequencing analysis of Streptococcus pluranimalium isolated from cattle infected mastitis in China.</title>
        <authorList>
            <person name="Zhang J.-R."/>
            <person name="Hu G.-Z."/>
        </authorList>
    </citation>
    <scope>NUCLEOTIDE SEQUENCE [LARGE SCALE GENOMIC DNA]</scope>
    <source>
        <strain evidence="3 4">TH11417</strain>
    </source>
</reference>
<dbReference type="EMBL" id="CP025536">
    <property type="protein sequence ID" value="AUW95701.1"/>
    <property type="molecule type" value="Genomic_DNA"/>
</dbReference>
<gene>
    <name evidence="3" type="ORF">C0J00_00375</name>
</gene>
<keyword evidence="1" id="KW-0472">Membrane</keyword>
<accession>A0A2L0D2B5</accession>
<evidence type="ECO:0000313" key="3">
    <source>
        <dbReference type="EMBL" id="AUW95701.1"/>
    </source>
</evidence>
<proteinExistence type="predicted"/>
<sequence length="157" mass="18690">MRNFLEIVLNWIAPVIGIFGFLQFLEPEFDKDFWFFELVVIVISILLTLIFKLLLYIFLDNYEFKDSDRSKLHLKIEYGDIFKSKFNSFVRVIPVDFCLDTNDDKKIREKSLQAKFMSDTASADILDVLREKKKIEFWSITKNIISFVFQILLKIII</sequence>
<evidence type="ECO:0000256" key="1">
    <source>
        <dbReference type="SAM" id="Phobius"/>
    </source>
</evidence>
<evidence type="ECO:0000259" key="2">
    <source>
        <dbReference type="Pfam" id="PF20016"/>
    </source>
</evidence>